<dbReference type="Proteomes" id="UP001143543">
    <property type="component" value="Unassembled WGS sequence"/>
</dbReference>
<proteinExistence type="predicted"/>
<dbReference type="EMBL" id="BRVO01000002">
    <property type="protein sequence ID" value="GLB49714.1"/>
    <property type="molecule type" value="Genomic_DNA"/>
</dbReference>
<keyword evidence="4" id="KW-1185">Reference proteome</keyword>
<keyword evidence="1" id="KW-1133">Transmembrane helix</keyword>
<name>A0ABQ5MJZ0_9FLAO</name>
<evidence type="ECO:0000313" key="4">
    <source>
        <dbReference type="Proteomes" id="UP001143543"/>
    </source>
</evidence>
<sequence>MQFKHPELFWALLLLIIPIIVHLFQLRKFQKVWFTNVAFLKEIKLQTRKSEKLKKWLILFTRLAALAALVFAFTEPFLPNKNAVSSSLEKETVIYIDNSFSMQAKGKKGPLFKRAIQNIISNLDASNNFTLFTNNSTFSNTNLSDIKNTLLDLPYSNEQLTYKEAYLKGVSSFSSKVNTEKNFIFISDFQEKEIEPNFSLESTIQTHFVQETPEYLQNISIDSVYISKREAGNIEVTSLISSQEPVENVTISLVNQEQTIGKTATSIEKNKTAKAIFSVPENTEFSGYLALEDESLPYDNKLYFSIHKPEKINIASINEATANFLNRLYANDEEFNYLAQDYTSIDYNNISNQNLLVINELKNFNSGFINTVRTFARNGGHVVVIPSKESNIEQYNSLLQDTHITFQQLNNQQRHITDIKFEHPLFSNVFEKSVDNFQYPNLKESFELTGGHIALALEDQNAFLTTEGNYSVFAAPLNKDNTNFTELRDLVVPTFYNLGKQSLQLPTLYYCINKTNNIEVTTQLQEDTVLEIKGNETSFIPLQKALPNKVRITTNELPETSGNYNISYNNNSLTPISYNYKRIEGNLSYFDLSNYNLETQNNIPDLLNNLKSDTNNNELWKWFVIFAIICLCIEMFIIKFLK</sequence>
<dbReference type="PANTHER" id="PTHR37464:SF1">
    <property type="entry name" value="BLL2463 PROTEIN"/>
    <property type="match status" value="1"/>
</dbReference>
<feature type="domain" description="Aerotolerance regulator N-terminal" evidence="2">
    <location>
        <begin position="1"/>
        <end position="76"/>
    </location>
</feature>
<evidence type="ECO:0000256" key="1">
    <source>
        <dbReference type="SAM" id="Phobius"/>
    </source>
</evidence>
<dbReference type="NCBIfam" id="TIGR02226">
    <property type="entry name" value="two_anch"/>
    <property type="match status" value="1"/>
</dbReference>
<keyword evidence="1" id="KW-0812">Transmembrane</keyword>
<dbReference type="InterPro" id="IPR011933">
    <property type="entry name" value="Double_TM_dom"/>
</dbReference>
<keyword evidence="1" id="KW-0472">Membrane</keyword>
<evidence type="ECO:0000313" key="3">
    <source>
        <dbReference type="EMBL" id="GLB49714.1"/>
    </source>
</evidence>
<feature type="transmembrane region" description="Helical" evidence="1">
    <location>
        <begin position="56"/>
        <end position="74"/>
    </location>
</feature>
<accession>A0ABQ5MJZ0</accession>
<comment type="caution">
    <text evidence="3">The sequence shown here is derived from an EMBL/GenBank/DDBJ whole genome shotgun (WGS) entry which is preliminary data.</text>
</comment>
<gene>
    <name evidence="3" type="ORF">Y10_20820</name>
</gene>
<feature type="transmembrane region" description="Helical" evidence="1">
    <location>
        <begin position="6"/>
        <end position="24"/>
    </location>
</feature>
<dbReference type="RefSeq" id="WP_281765340.1">
    <property type="nucleotide sequence ID" value="NZ_BRVO01000002.1"/>
</dbReference>
<evidence type="ECO:0000259" key="2">
    <source>
        <dbReference type="Pfam" id="PF07584"/>
    </source>
</evidence>
<feature type="transmembrane region" description="Helical" evidence="1">
    <location>
        <begin position="619"/>
        <end position="641"/>
    </location>
</feature>
<reference evidence="3" key="1">
    <citation type="submission" date="2022-07" db="EMBL/GenBank/DDBJ databases">
        <title>Taxonomy of Novel Oxalotrophic and Methylotrophic Bacteria.</title>
        <authorList>
            <person name="Sahin N."/>
            <person name="Tani A."/>
        </authorList>
    </citation>
    <scope>NUCLEOTIDE SEQUENCE</scope>
    <source>
        <strain evidence="3">Y10</strain>
    </source>
</reference>
<protein>
    <submittedName>
        <fullName evidence="3">Membrane protein</fullName>
    </submittedName>
</protein>
<dbReference type="PANTHER" id="PTHR37464">
    <property type="entry name" value="BLL2463 PROTEIN"/>
    <property type="match status" value="1"/>
</dbReference>
<dbReference type="InterPro" id="IPR024163">
    <property type="entry name" value="Aerotolerance_reg_N"/>
</dbReference>
<organism evidence="3 4">
    <name type="scientific">Neptunitalea lumnitzerae</name>
    <dbReference type="NCBI Taxonomy" id="2965509"/>
    <lineage>
        <taxon>Bacteria</taxon>
        <taxon>Pseudomonadati</taxon>
        <taxon>Bacteroidota</taxon>
        <taxon>Flavobacteriia</taxon>
        <taxon>Flavobacteriales</taxon>
        <taxon>Flavobacteriaceae</taxon>
        <taxon>Neptunitalea</taxon>
    </lineage>
</organism>
<dbReference type="Pfam" id="PF07584">
    <property type="entry name" value="BatA"/>
    <property type="match status" value="1"/>
</dbReference>